<dbReference type="PANTHER" id="PTHR30455:SF2">
    <property type="entry name" value="TRANSCRIPTIONAL REPRESSOR NRDR"/>
    <property type="match status" value="1"/>
</dbReference>
<dbReference type="Proteomes" id="UP000001505">
    <property type="component" value="Chromosome"/>
</dbReference>
<dbReference type="PANTHER" id="PTHR30455">
    <property type="entry name" value="TRANSCRIPTIONAL REPRESSOR NRDR"/>
    <property type="match status" value="1"/>
</dbReference>
<feature type="domain" description="ATP-cone" evidence="9">
    <location>
        <begin position="48"/>
        <end position="138"/>
    </location>
</feature>
<proteinExistence type="inferred from homology"/>
<keyword evidence="8" id="KW-0862">Zinc</keyword>
<dbReference type="InterPro" id="IPR003796">
    <property type="entry name" value="RNR_NrdR-like"/>
</dbReference>
<evidence type="ECO:0000313" key="10">
    <source>
        <dbReference type="EMBL" id="ADI39092.1"/>
    </source>
</evidence>
<dbReference type="InterPro" id="IPR005144">
    <property type="entry name" value="ATP-cone_dom"/>
</dbReference>
<organism evidence="10 11">
    <name type="scientific">Waddlia chondrophila (strain ATCC VR-1470 / WSU 86-1044)</name>
    <dbReference type="NCBI Taxonomy" id="716544"/>
    <lineage>
        <taxon>Bacteria</taxon>
        <taxon>Pseudomonadati</taxon>
        <taxon>Chlamydiota</taxon>
        <taxon>Chlamydiia</taxon>
        <taxon>Parachlamydiales</taxon>
        <taxon>Waddliaceae</taxon>
        <taxon>Waddlia</taxon>
    </lineage>
</organism>
<feature type="zinc finger region" evidence="8">
    <location>
        <begin position="3"/>
        <end position="34"/>
    </location>
</feature>
<keyword evidence="4 8" id="KW-0067">ATP-binding</keyword>
<keyword evidence="3 8" id="KW-0863">Zinc-finger</keyword>
<evidence type="ECO:0000256" key="3">
    <source>
        <dbReference type="ARBA" id="ARBA00022771"/>
    </source>
</evidence>
<dbReference type="eggNOG" id="COG1327">
    <property type="taxonomic scope" value="Bacteria"/>
</dbReference>
<keyword evidence="6 8" id="KW-0238">DNA-binding</keyword>
<evidence type="ECO:0000256" key="7">
    <source>
        <dbReference type="ARBA" id="ARBA00023163"/>
    </source>
</evidence>
<keyword evidence="1 8" id="KW-0678">Repressor</keyword>
<gene>
    <name evidence="8" type="primary">nrdR</name>
    <name evidence="10" type="ordered locus">wcw_1751</name>
</gene>
<reference evidence="10 11" key="1">
    <citation type="journal article" date="2010" name="PLoS ONE">
        <title>The Waddlia genome: a window into chlamydial biology.</title>
        <authorList>
            <person name="Bertelli C."/>
            <person name="Collyn F."/>
            <person name="Croxatto A."/>
            <person name="Ruckert C."/>
            <person name="Polkinghorne A."/>
            <person name="Kebbi-Beghdadi C."/>
            <person name="Goesmann A."/>
            <person name="Vaughan L."/>
            <person name="Greub G."/>
        </authorList>
    </citation>
    <scope>NUCLEOTIDE SEQUENCE [LARGE SCALE GENOMIC DNA]</scope>
    <source>
        <strain evidence="11">ATCC VR-1470 / WSU 86-1044</strain>
    </source>
</reference>
<dbReference type="AlphaFoldDB" id="D6YSP7"/>
<protein>
    <recommendedName>
        <fullName evidence="8">Transcriptional repressor NrdR</fullName>
    </recommendedName>
</protein>
<dbReference type="GO" id="GO:0003677">
    <property type="term" value="F:DNA binding"/>
    <property type="evidence" value="ECO:0007669"/>
    <property type="project" value="UniProtKB-KW"/>
</dbReference>
<keyword evidence="2 8" id="KW-0547">Nucleotide-binding</keyword>
<keyword evidence="7 8" id="KW-0804">Transcription</keyword>
<comment type="similarity">
    <text evidence="8">Belongs to the NrdR family.</text>
</comment>
<dbReference type="Pfam" id="PF22811">
    <property type="entry name" value="Zn_ribbon_NrdR"/>
    <property type="match status" value="1"/>
</dbReference>
<evidence type="ECO:0000256" key="6">
    <source>
        <dbReference type="ARBA" id="ARBA00023125"/>
    </source>
</evidence>
<evidence type="ECO:0000256" key="2">
    <source>
        <dbReference type="ARBA" id="ARBA00022741"/>
    </source>
</evidence>
<dbReference type="NCBIfam" id="TIGR00244">
    <property type="entry name" value="transcriptional regulator NrdR"/>
    <property type="match status" value="1"/>
</dbReference>
<keyword evidence="5 8" id="KW-0805">Transcription regulation</keyword>
<dbReference type="InterPro" id="IPR055173">
    <property type="entry name" value="NrdR-like_N"/>
</dbReference>
<sequence length="151" mass="17697">MKCPYCGQKELKVIDSRESLDMNAIRRRRECLDCLRRFTTFETIELSVQVLKRNGMYEDFQQQKLINGLDAASRHTTISHDQVIALASQVTEELMAKQVREVSTTELGEIVMKKLQALDPIAYIRFACEYRRFKDIDELIEEIQSIELYRS</sequence>
<comment type="function">
    <text evidence="8">Negatively regulates transcription of bacterial ribonucleotide reductase nrd genes and operons by binding to NrdR-boxes.</text>
</comment>
<dbReference type="GO" id="GO:0005524">
    <property type="term" value="F:ATP binding"/>
    <property type="evidence" value="ECO:0007669"/>
    <property type="project" value="UniProtKB-UniRule"/>
</dbReference>
<evidence type="ECO:0000313" key="11">
    <source>
        <dbReference type="Proteomes" id="UP000001505"/>
    </source>
</evidence>
<dbReference type="KEGG" id="wch:wcw_1751"/>
<evidence type="ECO:0000259" key="9">
    <source>
        <dbReference type="PROSITE" id="PS51161"/>
    </source>
</evidence>
<comment type="cofactor">
    <cofactor evidence="8">
        <name>Zn(2+)</name>
        <dbReference type="ChEBI" id="CHEBI:29105"/>
    </cofactor>
    <text evidence="8">Binds 1 zinc ion.</text>
</comment>
<dbReference type="EMBL" id="CP001928">
    <property type="protein sequence ID" value="ADI39092.1"/>
    <property type="molecule type" value="Genomic_DNA"/>
</dbReference>
<dbReference type="HOGENOM" id="CLU_108412_0_0_0"/>
<dbReference type="PROSITE" id="PS51161">
    <property type="entry name" value="ATP_CONE"/>
    <property type="match status" value="1"/>
</dbReference>
<dbReference type="GO" id="GO:0045892">
    <property type="term" value="P:negative regulation of DNA-templated transcription"/>
    <property type="evidence" value="ECO:0007669"/>
    <property type="project" value="UniProtKB-UniRule"/>
</dbReference>
<keyword evidence="11" id="KW-1185">Reference proteome</keyword>
<evidence type="ECO:0000256" key="5">
    <source>
        <dbReference type="ARBA" id="ARBA00023015"/>
    </source>
</evidence>
<evidence type="ECO:0000256" key="1">
    <source>
        <dbReference type="ARBA" id="ARBA00022491"/>
    </source>
</evidence>
<dbReference type="RefSeq" id="WP_013182794.1">
    <property type="nucleotide sequence ID" value="NC_014225.1"/>
</dbReference>
<accession>D6YSP7</accession>
<evidence type="ECO:0000256" key="4">
    <source>
        <dbReference type="ARBA" id="ARBA00022840"/>
    </source>
</evidence>
<keyword evidence="8" id="KW-0479">Metal-binding</keyword>
<dbReference type="HAMAP" id="MF_00440">
    <property type="entry name" value="NrdR"/>
    <property type="match status" value="1"/>
</dbReference>
<dbReference type="GO" id="GO:0008270">
    <property type="term" value="F:zinc ion binding"/>
    <property type="evidence" value="ECO:0007669"/>
    <property type="project" value="UniProtKB-UniRule"/>
</dbReference>
<dbReference type="STRING" id="716544.wcw_1751"/>
<dbReference type="Pfam" id="PF03477">
    <property type="entry name" value="ATP-cone"/>
    <property type="match status" value="1"/>
</dbReference>
<dbReference type="OrthoDB" id="9807461at2"/>
<name>D6YSP7_WADCW</name>
<evidence type="ECO:0000256" key="8">
    <source>
        <dbReference type="HAMAP-Rule" id="MF_00440"/>
    </source>
</evidence>